<dbReference type="EMBL" id="WTYP01000001">
    <property type="protein sequence ID" value="MXP45982.1"/>
    <property type="molecule type" value="Genomic_DNA"/>
</dbReference>
<keyword evidence="1" id="KW-0472">Membrane</keyword>
<evidence type="ECO:0000313" key="2">
    <source>
        <dbReference type="EMBL" id="MXP45982.1"/>
    </source>
</evidence>
<name>A0A6I4V221_9SPHN</name>
<comment type="caution">
    <text evidence="2">The sequence shown here is derived from an EMBL/GenBank/DDBJ whole genome shotgun (WGS) entry which is preliminary data.</text>
</comment>
<evidence type="ECO:0000256" key="1">
    <source>
        <dbReference type="SAM" id="Phobius"/>
    </source>
</evidence>
<feature type="transmembrane region" description="Helical" evidence="1">
    <location>
        <begin position="6"/>
        <end position="26"/>
    </location>
</feature>
<gene>
    <name evidence="2" type="ORF">GRI43_01065</name>
</gene>
<keyword evidence="1" id="KW-0812">Transmembrane</keyword>
<proteinExistence type="predicted"/>
<keyword evidence="3" id="KW-1185">Reference proteome</keyword>
<keyword evidence="1" id="KW-1133">Transmembrane helix</keyword>
<organism evidence="2 3">
    <name type="scientific">Pontixanthobacter luteolus</name>
    <dbReference type="NCBI Taxonomy" id="295089"/>
    <lineage>
        <taxon>Bacteria</taxon>
        <taxon>Pseudomonadati</taxon>
        <taxon>Pseudomonadota</taxon>
        <taxon>Alphaproteobacteria</taxon>
        <taxon>Sphingomonadales</taxon>
        <taxon>Erythrobacteraceae</taxon>
        <taxon>Pontixanthobacter</taxon>
    </lineage>
</organism>
<reference evidence="2 3" key="1">
    <citation type="submission" date="2019-12" db="EMBL/GenBank/DDBJ databases">
        <title>Genomic-based taxomic classification of the family Erythrobacteraceae.</title>
        <authorList>
            <person name="Xu L."/>
        </authorList>
    </citation>
    <scope>NUCLEOTIDE SEQUENCE [LARGE SCALE GENOMIC DNA]</scope>
    <source>
        <strain evidence="2 3">SW-109</strain>
    </source>
</reference>
<evidence type="ECO:0008006" key="4">
    <source>
        <dbReference type="Google" id="ProtNLM"/>
    </source>
</evidence>
<evidence type="ECO:0000313" key="3">
    <source>
        <dbReference type="Proteomes" id="UP000471435"/>
    </source>
</evidence>
<accession>A0A6I4V221</accession>
<sequence>MGELAIIFGFILIVTIVSLGFGSSMHKRQIAYKERKEAIERGRSDAAPSASAKKIEKLEQRVRVLERLATDRGQDLASQIEDLRSLPDSVFQAAEREKA</sequence>
<dbReference type="OrthoDB" id="7428745at2"/>
<dbReference type="RefSeq" id="WP_160729268.1">
    <property type="nucleotide sequence ID" value="NZ_WTYP01000001.1"/>
</dbReference>
<dbReference type="Proteomes" id="UP000471435">
    <property type="component" value="Unassembled WGS sequence"/>
</dbReference>
<protein>
    <recommendedName>
        <fullName evidence="4">Phage shock protein B</fullName>
    </recommendedName>
</protein>
<dbReference type="AlphaFoldDB" id="A0A6I4V221"/>